<keyword evidence="6" id="KW-0408">Iron</keyword>
<evidence type="ECO:0000256" key="4">
    <source>
        <dbReference type="ARBA" id="ARBA00022989"/>
    </source>
</evidence>
<dbReference type="PANTHER" id="PTHR10422:SF18">
    <property type="entry name" value="CYTOCHROME C OXIDASE SUBUNIT 1"/>
    <property type="match status" value="1"/>
</dbReference>
<dbReference type="AlphaFoldDB" id="A0A011NLQ6"/>
<keyword evidence="5 8" id="KW-0472">Membrane</keyword>
<dbReference type="EMBL" id="JFAX01000024">
    <property type="protein sequence ID" value="EXI65360.1"/>
    <property type="molecule type" value="Genomic_DNA"/>
</dbReference>
<evidence type="ECO:0000256" key="6">
    <source>
        <dbReference type="RuleBase" id="RU000370"/>
    </source>
</evidence>
<dbReference type="GO" id="GO:0004129">
    <property type="term" value="F:cytochrome-c oxidase activity"/>
    <property type="evidence" value="ECO:0007669"/>
    <property type="project" value="InterPro"/>
</dbReference>
<dbReference type="GO" id="GO:0022904">
    <property type="term" value="P:respiratory electron transport chain"/>
    <property type="evidence" value="ECO:0007669"/>
    <property type="project" value="TreeGrafter"/>
</dbReference>
<organism evidence="10 11">
    <name type="scientific">Candidatus Accumulibacter adjunctus</name>
    <dbReference type="NCBI Taxonomy" id="1454001"/>
    <lineage>
        <taxon>Bacteria</taxon>
        <taxon>Pseudomonadati</taxon>
        <taxon>Pseudomonadota</taxon>
        <taxon>Betaproteobacteria</taxon>
        <taxon>Candidatus Accumulibacter</taxon>
    </lineage>
</organism>
<dbReference type="InterPro" id="IPR023615">
    <property type="entry name" value="Cyt_c_Oxase_su1_BS"/>
</dbReference>
<keyword evidence="4 8" id="KW-1133">Transmembrane helix</keyword>
<dbReference type="PATRIC" id="fig|1454001.3.peg.3327"/>
<dbReference type="InterPro" id="IPR036927">
    <property type="entry name" value="Cyt_c_oxase-like_su1_sf"/>
</dbReference>
<gene>
    <name evidence="10" type="primary">ctaD</name>
    <name evidence="10" type="ORF">AW08_03280</name>
</gene>
<dbReference type="PROSITE" id="PS50855">
    <property type="entry name" value="COX1"/>
    <property type="match status" value="1"/>
</dbReference>
<evidence type="ECO:0000313" key="11">
    <source>
        <dbReference type="Proteomes" id="UP000020218"/>
    </source>
</evidence>
<keyword evidence="6" id="KW-0479">Metal-binding</keyword>
<dbReference type="GO" id="GO:0015990">
    <property type="term" value="P:electron transport coupled proton transport"/>
    <property type="evidence" value="ECO:0007669"/>
    <property type="project" value="TreeGrafter"/>
</dbReference>
<feature type="transmembrane region" description="Helical" evidence="8">
    <location>
        <begin position="57"/>
        <end position="80"/>
    </location>
</feature>
<keyword evidence="6" id="KW-0249">Electron transport</keyword>
<evidence type="ECO:0000256" key="5">
    <source>
        <dbReference type="ARBA" id="ARBA00023136"/>
    </source>
</evidence>
<evidence type="ECO:0000256" key="2">
    <source>
        <dbReference type="ARBA" id="ARBA00022660"/>
    </source>
</evidence>
<feature type="transmembrane region" description="Helical" evidence="8">
    <location>
        <begin position="301"/>
        <end position="325"/>
    </location>
</feature>
<accession>A0A011NLQ6</accession>
<keyword evidence="10" id="KW-0560">Oxidoreductase</keyword>
<dbReference type="SUPFAM" id="SSF81442">
    <property type="entry name" value="Cytochrome c oxidase subunit I-like"/>
    <property type="match status" value="1"/>
</dbReference>
<dbReference type="EC" id="1.9.3.1" evidence="10"/>
<feature type="transmembrane region" description="Helical" evidence="8">
    <location>
        <begin position="377"/>
        <end position="395"/>
    </location>
</feature>
<keyword evidence="11" id="KW-1185">Reference proteome</keyword>
<feature type="transmembrane region" description="Helical" evidence="8">
    <location>
        <begin position="269"/>
        <end position="289"/>
    </location>
</feature>
<evidence type="ECO:0000256" key="8">
    <source>
        <dbReference type="SAM" id="Phobius"/>
    </source>
</evidence>
<dbReference type="GO" id="GO:0020037">
    <property type="term" value="F:heme binding"/>
    <property type="evidence" value="ECO:0007669"/>
    <property type="project" value="InterPro"/>
</dbReference>
<dbReference type="GO" id="GO:0016491">
    <property type="term" value="F:oxidoreductase activity"/>
    <property type="evidence" value="ECO:0007669"/>
    <property type="project" value="UniProtKB-KW"/>
</dbReference>
<reference evidence="10" key="1">
    <citation type="submission" date="2014-02" db="EMBL/GenBank/DDBJ databases">
        <title>Expanding our view of genomic diversity in Candidatus Accumulibacter clades.</title>
        <authorList>
            <person name="Skennerton C.T."/>
            <person name="Barr J.J."/>
            <person name="Slater F.R."/>
            <person name="Bond P.L."/>
            <person name="Tyson G.W."/>
        </authorList>
    </citation>
    <scope>NUCLEOTIDE SEQUENCE [LARGE SCALE GENOMIC DNA]</scope>
</reference>
<sequence length="523" mass="58133">MNLKEWIFTTDHKRVGVLYLIGSMAAFIVAGIMAMLMRIELSTLGPTITSNPSSYNVWLYAHGAVMILGFQIPALTGFFANYCIPLMIGAKDVAFPRVNALSVWLFYVGIILALLTFFIPDPPDVMWTGYPPYSTITAGNTALYSFTVLILGFASIIGGVNFLTTIAYMRAPGLTWNKLNIFVWCTLGAFVLQLIFVPVLGTAVTLISMDKYLGTAFFDPTRGGDVLTYQNLFWFYSHPAVYVIFLPFFGVLFEIVATFAKNRVFNYHAVVYGGIGGIILLSGVVWVHHLYVSGMIDWIRIGQMVTTLMISVPVGLMLIGLVGTLYKGSITFETPMLYALGVLFLFLIGGLTGIPLALPSLTLHLSETYYVVGHFHYVMAVAGTFSIFAGVYYWFPKITGRMYNEFWGKLGFWITFVGTNIVFWTMMDIGVKGMPRRYYDYSHFSQFEHAHQLMTLGAAIVGVGFAIALVNWIVGAMKGPPAGDNPWQSMSLEWTTVSPPPHGNWPSPPSVSAEWTPYAYDRR</sequence>
<feature type="transmembrane region" description="Helical" evidence="8">
    <location>
        <begin position="337"/>
        <end position="357"/>
    </location>
</feature>
<comment type="caution">
    <text evidence="10">The sequence shown here is derived from an EMBL/GenBank/DDBJ whole genome shotgun (WGS) entry which is preliminary data.</text>
</comment>
<evidence type="ECO:0000256" key="1">
    <source>
        <dbReference type="ARBA" id="ARBA00004141"/>
    </source>
</evidence>
<comment type="similarity">
    <text evidence="6">Belongs to the heme-copper respiratory oxidase family.</text>
</comment>
<keyword evidence="6" id="KW-0349">Heme</keyword>
<feature type="transmembrane region" description="Helical" evidence="8">
    <location>
        <begin position="233"/>
        <end position="257"/>
    </location>
</feature>
<dbReference type="InterPro" id="IPR023616">
    <property type="entry name" value="Cyt_c_oxase-like_su1_dom"/>
</dbReference>
<feature type="transmembrane region" description="Helical" evidence="8">
    <location>
        <begin position="142"/>
        <end position="169"/>
    </location>
</feature>
<name>A0A011NLQ6_9PROT</name>
<dbReference type="PANTHER" id="PTHR10422">
    <property type="entry name" value="CYTOCHROME C OXIDASE SUBUNIT 1"/>
    <property type="match status" value="1"/>
</dbReference>
<feature type="transmembrane region" description="Helical" evidence="8">
    <location>
        <begin position="407"/>
        <end position="427"/>
    </location>
</feature>
<evidence type="ECO:0000313" key="10">
    <source>
        <dbReference type="EMBL" id="EXI65360.1"/>
    </source>
</evidence>
<protein>
    <submittedName>
        <fullName evidence="10">Cytochrome c oxidase subunit 1</fullName>
        <ecNumber evidence="10">1.9.3.1</ecNumber>
    </submittedName>
</protein>
<dbReference type="Proteomes" id="UP000020218">
    <property type="component" value="Unassembled WGS sequence"/>
</dbReference>
<feature type="transmembrane region" description="Helical" evidence="8">
    <location>
        <begin position="181"/>
        <end position="207"/>
    </location>
</feature>
<keyword evidence="3 6" id="KW-0812">Transmembrane</keyword>
<evidence type="ECO:0000259" key="9">
    <source>
        <dbReference type="PROSITE" id="PS50855"/>
    </source>
</evidence>
<feature type="transmembrane region" description="Helical" evidence="8">
    <location>
        <begin position="453"/>
        <end position="474"/>
    </location>
</feature>
<dbReference type="InterPro" id="IPR000883">
    <property type="entry name" value="Cyt_C_Oxase_1"/>
</dbReference>
<keyword evidence="6" id="KW-0813">Transport</keyword>
<dbReference type="STRING" id="1454001.AW08_03280"/>
<dbReference type="GO" id="GO:0009060">
    <property type="term" value="P:aerobic respiration"/>
    <property type="evidence" value="ECO:0007669"/>
    <property type="project" value="InterPro"/>
</dbReference>
<evidence type="ECO:0000256" key="3">
    <source>
        <dbReference type="ARBA" id="ARBA00022692"/>
    </source>
</evidence>
<feature type="domain" description="Cytochrome oxidase subunit I profile" evidence="9">
    <location>
        <begin position="1"/>
        <end position="512"/>
    </location>
</feature>
<keyword evidence="2 6" id="KW-0679">Respiratory chain</keyword>
<dbReference type="PROSITE" id="PS00077">
    <property type="entry name" value="COX1_CUB"/>
    <property type="match status" value="1"/>
</dbReference>
<dbReference type="Pfam" id="PF00115">
    <property type="entry name" value="COX1"/>
    <property type="match status" value="1"/>
</dbReference>
<feature type="region of interest" description="Disordered" evidence="7">
    <location>
        <begin position="501"/>
        <end position="523"/>
    </location>
</feature>
<evidence type="ECO:0000256" key="7">
    <source>
        <dbReference type="SAM" id="MobiDB-lite"/>
    </source>
</evidence>
<dbReference type="PRINTS" id="PR01165">
    <property type="entry name" value="CYCOXIDASEI"/>
</dbReference>
<dbReference type="Gene3D" id="1.20.210.10">
    <property type="entry name" value="Cytochrome c oxidase-like, subunit I domain"/>
    <property type="match status" value="1"/>
</dbReference>
<comment type="subcellular location">
    <subcellularLocation>
        <location evidence="1">Membrane</location>
        <topology evidence="1">Multi-pass membrane protein</topology>
    </subcellularLocation>
</comment>
<feature type="transmembrane region" description="Helical" evidence="8">
    <location>
        <begin position="101"/>
        <end position="119"/>
    </location>
</feature>
<proteinExistence type="inferred from homology"/>
<feature type="transmembrane region" description="Helical" evidence="8">
    <location>
        <begin position="16"/>
        <end position="37"/>
    </location>
</feature>
<dbReference type="GO" id="GO:0016020">
    <property type="term" value="C:membrane"/>
    <property type="evidence" value="ECO:0007669"/>
    <property type="project" value="UniProtKB-SubCell"/>
</dbReference>